<evidence type="ECO:0000256" key="2">
    <source>
        <dbReference type="ARBA" id="ARBA00010596"/>
    </source>
</evidence>
<reference evidence="9 10" key="1">
    <citation type="journal article" date="2012" name="G3 (Bethesda)">
        <title>Pichia sorbitophila, an interspecies yeast hybrid reveals early steps of genome resolution following polyploidization.</title>
        <authorList>
            <person name="Leh Louis V."/>
            <person name="Despons L."/>
            <person name="Friedrich A."/>
            <person name="Martin T."/>
            <person name="Durrens P."/>
            <person name="Casaregola S."/>
            <person name="Neuveglise C."/>
            <person name="Fairhead C."/>
            <person name="Marck C."/>
            <person name="Cruz J.A."/>
            <person name="Straub M.L."/>
            <person name="Kugler V."/>
            <person name="Sacerdot C."/>
            <person name="Uzunov Z."/>
            <person name="Thierry A."/>
            <person name="Weiss S."/>
            <person name="Bleykasten C."/>
            <person name="De Montigny J."/>
            <person name="Jacques N."/>
            <person name="Jung P."/>
            <person name="Lemaire M."/>
            <person name="Mallet S."/>
            <person name="Morel G."/>
            <person name="Richard G.F."/>
            <person name="Sarkar A."/>
            <person name="Savel G."/>
            <person name="Schacherer J."/>
            <person name="Seret M.L."/>
            <person name="Talla E."/>
            <person name="Samson G."/>
            <person name="Jubin C."/>
            <person name="Poulain J."/>
            <person name="Vacherie B."/>
            <person name="Barbe V."/>
            <person name="Pelletier E."/>
            <person name="Sherman D.J."/>
            <person name="Westhof E."/>
            <person name="Weissenbach J."/>
            <person name="Baret P.V."/>
            <person name="Wincker P."/>
            <person name="Gaillardin C."/>
            <person name="Dujon B."/>
            <person name="Souciet J.L."/>
        </authorList>
    </citation>
    <scope>NUCLEOTIDE SEQUENCE [LARGE SCALE GENOMIC DNA]</scope>
    <source>
        <strain evidence="10">ATCC MYA-4447 / BCRC 22081 / CBS 7064 / NBRC 10061 / NRRL Y-12695</strain>
    </source>
</reference>
<dbReference type="STRING" id="559304.G8YBE4"/>
<evidence type="ECO:0000256" key="1">
    <source>
        <dbReference type="ARBA" id="ARBA00004141"/>
    </source>
</evidence>
<feature type="transmembrane region" description="Helical" evidence="6">
    <location>
        <begin position="177"/>
        <end position="196"/>
    </location>
</feature>
<dbReference type="GO" id="GO:0000139">
    <property type="term" value="C:Golgi membrane"/>
    <property type="evidence" value="ECO:0007669"/>
    <property type="project" value="UniProtKB-SubCell"/>
</dbReference>
<dbReference type="AlphaFoldDB" id="G8YBE4"/>
<dbReference type="eggNOG" id="KOG2946">
    <property type="taxonomic scope" value="Eukaryota"/>
</dbReference>
<feature type="transmembrane region" description="Helical" evidence="6">
    <location>
        <begin position="237"/>
        <end position="256"/>
    </location>
</feature>
<evidence type="ECO:0000256" key="3">
    <source>
        <dbReference type="ARBA" id="ARBA00022692"/>
    </source>
</evidence>
<evidence type="ECO:0000256" key="7">
    <source>
        <dbReference type="SAM" id="MobiDB-lite"/>
    </source>
</evidence>
<dbReference type="GO" id="GO:0005802">
    <property type="term" value="C:trans-Golgi network"/>
    <property type="evidence" value="ECO:0007669"/>
    <property type="project" value="TreeGrafter"/>
</dbReference>
<dbReference type="InterPro" id="IPR045231">
    <property type="entry name" value="Yip1/4-like"/>
</dbReference>
<protein>
    <recommendedName>
        <fullName evidence="6">Protein YIP</fullName>
    </recommendedName>
</protein>
<evidence type="ECO:0000313" key="9">
    <source>
        <dbReference type="EMBL" id="CCE82275.1"/>
    </source>
</evidence>
<dbReference type="HOGENOM" id="CLU_059592_0_0_1"/>
<dbReference type="OrthoDB" id="411251at2759"/>
<dbReference type="Pfam" id="PF04893">
    <property type="entry name" value="Yip1"/>
    <property type="match status" value="1"/>
</dbReference>
<dbReference type="FunCoup" id="G8YBE4">
    <property type="interactions" value="219"/>
</dbReference>
<comment type="similarity">
    <text evidence="2 6">Belongs to the YIP1 family.</text>
</comment>
<keyword evidence="5 6" id="KW-0472">Membrane</keyword>
<evidence type="ECO:0000256" key="6">
    <source>
        <dbReference type="RuleBase" id="RU361264"/>
    </source>
</evidence>
<evidence type="ECO:0000256" key="5">
    <source>
        <dbReference type="ARBA" id="ARBA00023136"/>
    </source>
</evidence>
<keyword evidence="3 6" id="KW-0812">Transmembrane</keyword>
<dbReference type="Proteomes" id="UP000005222">
    <property type="component" value="Chromosome J"/>
</dbReference>
<evidence type="ECO:0000313" key="10">
    <source>
        <dbReference type="Proteomes" id="UP000005222"/>
    </source>
</evidence>
<feature type="region of interest" description="Disordered" evidence="7">
    <location>
        <begin position="24"/>
        <end position="54"/>
    </location>
</feature>
<evidence type="ECO:0000256" key="4">
    <source>
        <dbReference type="ARBA" id="ARBA00022989"/>
    </source>
</evidence>
<dbReference type="PANTHER" id="PTHR21236">
    <property type="entry name" value="GOLGI MEMBRANE PROTEIN YIP1"/>
    <property type="match status" value="1"/>
</dbReference>
<keyword evidence="4 6" id="KW-1133">Transmembrane helix</keyword>
<proteinExistence type="inferred from homology"/>
<keyword evidence="10" id="KW-1185">Reference proteome</keyword>
<feature type="transmembrane region" description="Helical" evidence="6">
    <location>
        <begin position="293"/>
        <end position="311"/>
    </location>
</feature>
<dbReference type="OMA" id="GHTINEE"/>
<organism evidence="9 10">
    <name type="scientific">Pichia sorbitophila (strain ATCC MYA-4447 / BCRC 22081 / CBS 7064 / NBRC 10061 / NRRL Y-12695)</name>
    <name type="common">Hybrid yeast</name>
    <dbReference type="NCBI Taxonomy" id="559304"/>
    <lineage>
        <taxon>Eukaryota</taxon>
        <taxon>Fungi</taxon>
        <taxon>Dikarya</taxon>
        <taxon>Ascomycota</taxon>
        <taxon>Saccharomycotina</taxon>
        <taxon>Pichiomycetes</taxon>
        <taxon>Debaryomycetaceae</taxon>
        <taxon>Millerozyma</taxon>
    </lineage>
</organism>
<dbReference type="EMBL" id="FO082050">
    <property type="protein sequence ID" value="CCE82275.1"/>
    <property type="molecule type" value="Genomic_DNA"/>
</dbReference>
<feature type="compositionally biased region" description="Polar residues" evidence="7">
    <location>
        <begin position="30"/>
        <end position="54"/>
    </location>
</feature>
<accession>G8YBE4</accession>
<dbReference type="PANTHER" id="PTHR21236:SF1">
    <property type="entry name" value="PROTEIN YIPF6"/>
    <property type="match status" value="1"/>
</dbReference>
<feature type="transmembrane region" description="Helical" evidence="6">
    <location>
        <begin position="208"/>
        <end position="231"/>
    </location>
</feature>
<name>G8YBE4_PICSO</name>
<evidence type="ECO:0000259" key="8">
    <source>
        <dbReference type="Pfam" id="PF04893"/>
    </source>
</evidence>
<feature type="domain" description="Yip1" evidence="8">
    <location>
        <begin position="171"/>
        <end position="308"/>
    </location>
</feature>
<dbReference type="InterPro" id="IPR006977">
    <property type="entry name" value="Yip1_dom"/>
</dbReference>
<gene>
    <name evidence="9" type="primary">Piso0_001992</name>
    <name evidence="9" type="ORF">GNLVRS01_PISO0J02341g</name>
</gene>
<comment type="subcellular location">
    <subcellularLocation>
        <location evidence="6">Golgi apparatus membrane</location>
        <topology evidence="6">Multi-pass membrane protein</topology>
    </subcellularLocation>
    <subcellularLocation>
        <location evidence="1">Membrane</location>
        <topology evidence="1">Multi-pass membrane protein</topology>
    </subcellularLocation>
</comment>
<feature type="transmembrane region" description="Helical" evidence="6">
    <location>
        <begin position="263"/>
        <end position="281"/>
    </location>
</feature>
<dbReference type="GO" id="GO:0006888">
    <property type="term" value="P:endoplasmic reticulum to Golgi vesicle-mediated transport"/>
    <property type="evidence" value="ECO:0007669"/>
    <property type="project" value="InterPro"/>
</dbReference>
<dbReference type="InParanoid" id="G8YBE4"/>
<sequence length="312" mass="34259">MNGGVNDGNGHTINEENHVIPDEEVAPPSYSASHDGQGSRTAGPTTTNNSWFSPLSSNPKVDLSQMFTPFTSSNNFKANNTVKERQYTGGDTLDEPVWQTFKKDLTKIGRRVLAVIWPASLSSIAARQQARLLEMARNTGINVPTSLPSSTHFSSSQSHLEQSDPDALLKESLEWDLWGPLIFSLMYSVSLGFTASKDQTNSVFSGTFALIWLFFILIGLNIQLLGGTISFMSAMSATGYSMFPIMLGSVLFSFLVKNKGLRFVIGIVLLAWSIFSGNMSLKSSGVLPNRTFLAMYPISLMYLVLFWISLIN</sequence>